<keyword evidence="3" id="KW-0347">Helicase</keyword>
<accession>A0A6I4TGK5</accession>
<organism evidence="3 4">
    <name type="scientific">Tsuneonella aeria</name>
    <dbReference type="NCBI Taxonomy" id="1837929"/>
    <lineage>
        <taxon>Bacteria</taxon>
        <taxon>Pseudomonadati</taxon>
        <taxon>Pseudomonadota</taxon>
        <taxon>Alphaproteobacteria</taxon>
        <taxon>Sphingomonadales</taxon>
        <taxon>Erythrobacteraceae</taxon>
        <taxon>Tsuneonella</taxon>
    </lineage>
</organism>
<dbReference type="GO" id="GO:0043138">
    <property type="term" value="F:3'-5' DNA helicase activity"/>
    <property type="evidence" value="ECO:0007669"/>
    <property type="project" value="TreeGrafter"/>
</dbReference>
<dbReference type="Pfam" id="PF13538">
    <property type="entry name" value="UvrD_C_2"/>
    <property type="match status" value="1"/>
</dbReference>
<dbReference type="PANTHER" id="PTHR11070">
    <property type="entry name" value="UVRD / RECB / PCRA DNA HELICASE FAMILY MEMBER"/>
    <property type="match status" value="1"/>
</dbReference>
<dbReference type="Proteomes" id="UP000439522">
    <property type="component" value="Unassembled WGS sequence"/>
</dbReference>
<name>A0A6I4TGK5_9SPHN</name>
<dbReference type="GO" id="GO:0005524">
    <property type="term" value="F:ATP binding"/>
    <property type="evidence" value="ECO:0007669"/>
    <property type="project" value="InterPro"/>
</dbReference>
<dbReference type="InterPro" id="IPR027417">
    <property type="entry name" value="P-loop_NTPase"/>
</dbReference>
<proteinExistence type="predicted"/>
<reference evidence="3 4" key="1">
    <citation type="submission" date="2019-12" db="EMBL/GenBank/DDBJ databases">
        <title>Genomic-based taxomic classification of the family Erythrobacteraceae.</title>
        <authorList>
            <person name="Xu L."/>
        </authorList>
    </citation>
    <scope>NUCLEOTIDE SEQUENCE [LARGE SCALE GENOMIC DNA]</scope>
    <source>
        <strain evidence="3 4">100921-2</strain>
    </source>
</reference>
<dbReference type="EMBL" id="WTZA01000002">
    <property type="protein sequence ID" value="MXO75737.1"/>
    <property type="molecule type" value="Genomic_DNA"/>
</dbReference>
<evidence type="ECO:0000313" key="4">
    <source>
        <dbReference type="Proteomes" id="UP000439522"/>
    </source>
</evidence>
<dbReference type="OrthoDB" id="6187564at2"/>
<keyword evidence="4" id="KW-1185">Reference proteome</keyword>
<dbReference type="GO" id="GO:0003677">
    <property type="term" value="F:DNA binding"/>
    <property type="evidence" value="ECO:0007669"/>
    <property type="project" value="InterPro"/>
</dbReference>
<protein>
    <recommendedName>
        <fullName evidence="1">DNA 3'-5' helicase II</fullName>
    </recommendedName>
</protein>
<sequence>MCSYLAPMGRLAAFPVGGGTEIRLPRGDVSYEVLERAIYRPVLDAEGWDSLDTVVETETFGPLTVASLRALLAKASDSGDMLAELDRLLAEEVAEANVHEGLTRRMLTAMALRDQPLLDQFQDRIFRMPLDSRLVILGPPGTGKTTTLIRRLKQKIDVAFLEPEEQALIEGDAASALPHPQSWLMFTPTELLKQYVQEAFAREGVPAPNSRIYTWEDYRPELARNKLPILKSASGGTLVLNKTADVLQPGTIGNQAEWFDDFDAFQQASFLGQLARDAEAVAGAKDAGHAALGGRLVDLLAGGATRSIPATLFALGGFEERLKELAADIRSTTQDQFRQLLAEQLGKDRSFLDALFGFVATLSAESEDEDEADADLDGEDEDELVARGDRAIAQAAFLRAIRAKAIAEARKRSVGRTSRNGKVLDWLTTKGMELPPLAAIGETLVVQRAARRLTRAPRDFVRTVPTRYRAFRRERSADGTWYITRTVPAGEITPLETDIVLLAMLRNARLLLSDRTLMRQIGDTLPPILETIRDLQRNQILVDEATDFSPVQLGCMAALANPNTESFFACGDFNQRLTLWGSRSRDQLAWVSPGIEIEPITIAYRQSRRLNELARALASADEDAALASLPEHMDNEGVPPALQTGLGGDDLVRWVADRIFEIEDSLGKMPSIAVLVEGGEQLASLAGALDEALGARNIKAVACPGGQVMGRDNDVRVFEIEHIKGLEFEAVFFIDVDRLEASEPELFEKYLYVGATRAATYLGMTCQGASLPAPLRKIEAMFVDRW</sequence>
<feature type="domain" description="UvrD-like helicase C-terminal" evidence="2">
    <location>
        <begin position="715"/>
        <end position="764"/>
    </location>
</feature>
<dbReference type="GO" id="GO:0000725">
    <property type="term" value="P:recombinational repair"/>
    <property type="evidence" value="ECO:0007669"/>
    <property type="project" value="TreeGrafter"/>
</dbReference>
<evidence type="ECO:0000259" key="2">
    <source>
        <dbReference type="Pfam" id="PF13538"/>
    </source>
</evidence>
<dbReference type="InterPro" id="IPR027785">
    <property type="entry name" value="UvrD-like_helicase_C"/>
</dbReference>
<dbReference type="InterPro" id="IPR000212">
    <property type="entry name" value="DNA_helicase_UvrD/REP"/>
</dbReference>
<evidence type="ECO:0000256" key="1">
    <source>
        <dbReference type="ARBA" id="ARBA00034923"/>
    </source>
</evidence>
<comment type="caution">
    <text evidence="3">The sequence shown here is derived from an EMBL/GenBank/DDBJ whole genome shotgun (WGS) entry which is preliminary data.</text>
</comment>
<gene>
    <name evidence="3" type="ORF">GRI40_10960</name>
</gene>
<keyword evidence="3" id="KW-0067">ATP-binding</keyword>
<dbReference type="Gene3D" id="3.40.50.300">
    <property type="entry name" value="P-loop containing nucleotide triphosphate hydrolases"/>
    <property type="match status" value="2"/>
</dbReference>
<dbReference type="PANTHER" id="PTHR11070:SF2">
    <property type="entry name" value="ATP-DEPENDENT DNA HELICASE SRS2"/>
    <property type="match status" value="1"/>
</dbReference>
<keyword evidence="3" id="KW-0378">Hydrolase</keyword>
<keyword evidence="3" id="KW-0547">Nucleotide-binding</keyword>
<dbReference type="AlphaFoldDB" id="A0A6I4TGK5"/>
<evidence type="ECO:0000313" key="3">
    <source>
        <dbReference type="EMBL" id="MXO75737.1"/>
    </source>
</evidence>
<dbReference type="SUPFAM" id="SSF52540">
    <property type="entry name" value="P-loop containing nucleoside triphosphate hydrolases"/>
    <property type="match status" value="1"/>
</dbReference>